<dbReference type="CDD" id="cd15465">
    <property type="entry name" value="bS6_mito"/>
    <property type="match status" value="1"/>
</dbReference>
<gene>
    <name evidence="8" type="ORF">AMS68_000243</name>
</gene>
<dbReference type="GO" id="GO:0003735">
    <property type="term" value="F:structural constituent of ribosome"/>
    <property type="evidence" value="ECO:0007669"/>
    <property type="project" value="InterPro"/>
</dbReference>
<proteinExistence type="inferred from homology"/>
<sequence length="119" mass="13290">MLYELIGVVRPGRGLNEIKEIARTAGGQILSAGGVVRGITNWGIFLLPKPVKKQGATYHQGHYFILRFDSSAKTQHTVKRTLSLDPRMVRFSIVNLATKLQDLKDFGGQAEWQTIKRPS</sequence>
<dbReference type="NCBIfam" id="TIGR00166">
    <property type="entry name" value="S6"/>
    <property type="match status" value="1"/>
</dbReference>
<evidence type="ECO:0000256" key="3">
    <source>
        <dbReference type="ARBA" id="ARBA00022980"/>
    </source>
</evidence>
<comment type="similarity">
    <text evidence="2">Belongs to the bacterial ribosomal protein bS6 family.</text>
</comment>
<evidence type="ECO:0000256" key="2">
    <source>
        <dbReference type="ARBA" id="ARBA00009512"/>
    </source>
</evidence>
<evidence type="ECO:0000313" key="9">
    <source>
        <dbReference type="Proteomes" id="UP000503462"/>
    </source>
</evidence>
<comment type="subcellular location">
    <subcellularLocation>
        <location evidence="1">Mitochondrion</location>
    </subcellularLocation>
</comment>
<dbReference type="Pfam" id="PF01250">
    <property type="entry name" value="Ribosomal_S6"/>
    <property type="match status" value="1"/>
</dbReference>
<dbReference type="OrthoDB" id="10259681at2759"/>
<keyword evidence="4" id="KW-0496">Mitochondrion</keyword>
<dbReference type="Proteomes" id="UP000503462">
    <property type="component" value="Chromosome 1"/>
</dbReference>
<keyword evidence="9" id="KW-1185">Reference proteome</keyword>
<keyword evidence="5" id="KW-0687">Ribonucleoprotein</keyword>
<dbReference type="PANTHER" id="PTHR21011">
    <property type="entry name" value="MITOCHONDRIAL 28S RIBOSOMAL PROTEIN S6"/>
    <property type="match status" value="1"/>
</dbReference>
<dbReference type="InterPro" id="IPR000529">
    <property type="entry name" value="Ribosomal_bS6"/>
</dbReference>
<dbReference type="InterPro" id="IPR035980">
    <property type="entry name" value="Ribosomal_bS6_sf"/>
</dbReference>
<evidence type="ECO:0000256" key="1">
    <source>
        <dbReference type="ARBA" id="ARBA00004173"/>
    </source>
</evidence>
<dbReference type="AlphaFoldDB" id="A0A6H0XJ34"/>
<evidence type="ECO:0000313" key="8">
    <source>
        <dbReference type="EMBL" id="QIW94725.1"/>
    </source>
</evidence>
<evidence type="ECO:0000256" key="6">
    <source>
        <dbReference type="ARBA" id="ARBA00035170"/>
    </source>
</evidence>
<dbReference type="FunFam" id="3.30.70.60:FF:000007">
    <property type="entry name" value="37S ribosomal protein Mrp17"/>
    <property type="match status" value="1"/>
</dbReference>
<accession>A0A6H0XJ34</accession>
<evidence type="ECO:0000256" key="4">
    <source>
        <dbReference type="ARBA" id="ARBA00023128"/>
    </source>
</evidence>
<organism evidence="8 9">
    <name type="scientific">Peltaster fructicola</name>
    <dbReference type="NCBI Taxonomy" id="286661"/>
    <lineage>
        <taxon>Eukaryota</taxon>
        <taxon>Fungi</taxon>
        <taxon>Dikarya</taxon>
        <taxon>Ascomycota</taxon>
        <taxon>Pezizomycotina</taxon>
        <taxon>Dothideomycetes</taxon>
        <taxon>Dothideomycetes incertae sedis</taxon>
        <taxon>Peltaster</taxon>
    </lineage>
</organism>
<comment type="function">
    <text evidence="7">Component of the mitochondrial ribosome (mitoribosome), a dedicated translation machinery responsible for the synthesis of mitochondrial genome-encoded proteins, including at least some of the essential transmembrane subunits of the mitochondrial respiratory chain. The mitoribosomes are attached to the mitochondrial inner membrane and translation products are cotranslationally integrated into the membrane.</text>
</comment>
<dbReference type="PANTHER" id="PTHR21011:SF1">
    <property type="entry name" value="SMALL RIBOSOMAL SUBUNIT PROTEIN BS6M"/>
    <property type="match status" value="1"/>
</dbReference>
<dbReference type="GO" id="GO:0006412">
    <property type="term" value="P:translation"/>
    <property type="evidence" value="ECO:0007669"/>
    <property type="project" value="InterPro"/>
</dbReference>
<dbReference type="SUPFAM" id="SSF54995">
    <property type="entry name" value="Ribosomal protein S6"/>
    <property type="match status" value="1"/>
</dbReference>
<dbReference type="Gene3D" id="3.30.70.60">
    <property type="match status" value="1"/>
</dbReference>
<name>A0A6H0XJ34_9PEZI</name>
<dbReference type="EMBL" id="CP051139">
    <property type="protein sequence ID" value="QIW94725.1"/>
    <property type="molecule type" value="Genomic_DNA"/>
</dbReference>
<dbReference type="GO" id="GO:0070181">
    <property type="term" value="F:small ribosomal subunit rRNA binding"/>
    <property type="evidence" value="ECO:0007669"/>
    <property type="project" value="TreeGrafter"/>
</dbReference>
<evidence type="ECO:0000256" key="5">
    <source>
        <dbReference type="ARBA" id="ARBA00023274"/>
    </source>
</evidence>
<keyword evidence="3" id="KW-0689">Ribosomal protein</keyword>
<evidence type="ECO:0000256" key="7">
    <source>
        <dbReference type="ARBA" id="ARBA00037226"/>
    </source>
</evidence>
<protein>
    <recommendedName>
        <fullName evidence="6">Small ribosomal subunit protein bS6m</fullName>
    </recommendedName>
</protein>
<dbReference type="GO" id="GO:0005763">
    <property type="term" value="C:mitochondrial small ribosomal subunit"/>
    <property type="evidence" value="ECO:0007669"/>
    <property type="project" value="TreeGrafter"/>
</dbReference>
<dbReference type="InterPro" id="IPR014717">
    <property type="entry name" value="Transl_elong_EF1B/ribsomal_bS6"/>
</dbReference>
<reference evidence="8 9" key="1">
    <citation type="journal article" date="2016" name="Sci. Rep.">
        <title>Peltaster fructicola genome reveals evolution from an invasive phytopathogen to an ectophytic parasite.</title>
        <authorList>
            <person name="Xu C."/>
            <person name="Chen H."/>
            <person name="Gleason M.L."/>
            <person name="Xu J.R."/>
            <person name="Liu H."/>
            <person name="Zhang R."/>
            <person name="Sun G."/>
        </authorList>
    </citation>
    <scope>NUCLEOTIDE SEQUENCE [LARGE SCALE GENOMIC DNA]</scope>
    <source>
        <strain evidence="8 9">LNHT1506</strain>
    </source>
</reference>